<feature type="binding site" evidence="7">
    <location>
        <begin position="197"/>
        <end position="199"/>
    </location>
    <ligand>
        <name>phosphate</name>
        <dbReference type="ChEBI" id="CHEBI:43474"/>
        <note>substrate</note>
    </ligand>
</feature>
<evidence type="ECO:0000256" key="6">
    <source>
        <dbReference type="ARBA" id="ARBA00022884"/>
    </source>
</evidence>
<protein>
    <recommendedName>
        <fullName evidence="7">Ribonuclease PH</fullName>
        <shortName evidence="7">RNase PH</shortName>
        <ecNumber evidence="7">2.7.7.56</ecNumber>
    </recommendedName>
    <alternativeName>
        <fullName evidence="7">tRNA nucleotidyltransferase</fullName>
    </alternativeName>
</protein>
<keyword evidence="6" id="KW-0694">RNA-binding</keyword>
<dbReference type="GO" id="GO:0008033">
    <property type="term" value="P:tRNA processing"/>
    <property type="evidence" value="ECO:0007669"/>
    <property type="project" value="UniProtKB-UniRule"/>
</dbReference>
<evidence type="ECO:0000256" key="1">
    <source>
        <dbReference type="ARBA" id="ARBA00006678"/>
    </source>
</evidence>
<name>A0A0B6RPX4_BURPL</name>
<sequence length="311" mass="33878">MGRNGPGFQRRPARSKHGARNPHYPIFDDAPARGYPRTRARHVPRERDRCAAALRGKIAVSLRMPHPTMTNPSLRPSGRQADQLREVRLTRQYTKHAEGSVLVEFGDTKVICTASVAERVPEFLRDRGQGWLTAEYGMLPRATHTRSDREAARGKQTGRTQEIQRLIGRALRAVVDLEQLGPRTIHIDCDVIQADGGTRTASITGAFVAVQDAIEKLVAAGKLERSPINDSVAAISVGVYQGTPLLDLDYAEDSRCDTDMNVVMTGAGGLVEVQGTAEGAPFTRAEMNALLDLAQKGIGELIALQKAAREA</sequence>
<dbReference type="InterPro" id="IPR036345">
    <property type="entry name" value="ExoRNase_PH_dom2_sf"/>
</dbReference>
<dbReference type="SUPFAM" id="SSF55666">
    <property type="entry name" value="Ribonuclease PH domain 2-like"/>
    <property type="match status" value="1"/>
</dbReference>
<keyword evidence="3 7" id="KW-0820">tRNA-binding</keyword>
<evidence type="ECO:0000313" key="12">
    <source>
        <dbReference type="Proteomes" id="UP000031838"/>
    </source>
</evidence>
<dbReference type="InterPro" id="IPR027408">
    <property type="entry name" value="PNPase/RNase_PH_dom_sf"/>
</dbReference>
<evidence type="ECO:0000259" key="10">
    <source>
        <dbReference type="Pfam" id="PF03725"/>
    </source>
</evidence>
<dbReference type="HAMAP" id="MF_00564">
    <property type="entry name" value="RNase_PH"/>
    <property type="match status" value="1"/>
</dbReference>
<dbReference type="InterPro" id="IPR018336">
    <property type="entry name" value="RNase_PH_CS"/>
</dbReference>
<dbReference type="PROSITE" id="PS01277">
    <property type="entry name" value="RIBONUCLEASE_PH"/>
    <property type="match status" value="1"/>
</dbReference>
<evidence type="ECO:0000256" key="2">
    <source>
        <dbReference type="ARBA" id="ARBA00022552"/>
    </source>
</evidence>
<dbReference type="KEGG" id="bgp:BGL_1c08610"/>
<comment type="subunit">
    <text evidence="7">Homohexameric ring arranged as a trimer of dimers.</text>
</comment>
<feature type="compositionally biased region" description="Basic residues" evidence="8">
    <location>
        <begin position="11"/>
        <end position="20"/>
    </location>
</feature>
<comment type="similarity">
    <text evidence="1 7">Belongs to the RNase PH family.</text>
</comment>
<evidence type="ECO:0000256" key="5">
    <source>
        <dbReference type="ARBA" id="ARBA00022694"/>
    </source>
</evidence>
<dbReference type="GO" id="GO:0031125">
    <property type="term" value="P:rRNA 3'-end processing"/>
    <property type="evidence" value="ECO:0007669"/>
    <property type="project" value="UniProtKB-ARBA"/>
</dbReference>
<dbReference type="InterPro" id="IPR050080">
    <property type="entry name" value="RNase_PH"/>
</dbReference>
<comment type="catalytic activity">
    <reaction evidence="7">
        <text>tRNA(n+1) + phosphate = tRNA(n) + a ribonucleoside 5'-diphosphate</text>
        <dbReference type="Rhea" id="RHEA:10628"/>
        <dbReference type="Rhea" id="RHEA-COMP:17343"/>
        <dbReference type="Rhea" id="RHEA-COMP:17344"/>
        <dbReference type="ChEBI" id="CHEBI:43474"/>
        <dbReference type="ChEBI" id="CHEBI:57930"/>
        <dbReference type="ChEBI" id="CHEBI:173114"/>
        <dbReference type="EC" id="2.7.7.56"/>
    </reaction>
</comment>
<dbReference type="Pfam" id="PF03725">
    <property type="entry name" value="RNase_PH_C"/>
    <property type="match status" value="1"/>
</dbReference>
<keyword evidence="12" id="KW-1185">Reference proteome</keyword>
<evidence type="ECO:0000256" key="7">
    <source>
        <dbReference type="HAMAP-Rule" id="MF_00564"/>
    </source>
</evidence>
<dbReference type="FunFam" id="3.30.230.70:FF:000003">
    <property type="entry name" value="Ribonuclease PH"/>
    <property type="match status" value="1"/>
</dbReference>
<dbReference type="InterPro" id="IPR015847">
    <property type="entry name" value="ExoRNase_PH_dom2"/>
</dbReference>
<evidence type="ECO:0000313" key="11">
    <source>
        <dbReference type="EMBL" id="AJK45393.1"/>
    </source>
</evidence>
<dbReference type="InterPro" id="IPR001247">
    <property type="entry name" value="ExoRNase_PH_dom1"/>
</dbReference>
<feature type="binding site" evidence="7">
    <location>
        <position position="159"/>
    </location>
    <ligand>
        <name>phosphate</name>
        <dbReference type="ChEBI" id="CHEBI:43474"/>
        <note>substrate</note>
    </ligand>
</feature>
<feature type="domain" description="Exoribonuclease phosphorolytic" evidence="10">
    <location>
        <begin position="231"/>
        <end position="297"/>
    </location>
</feature>
<dbReference type="GO" id="GO:0009022">
    <property type="term" value="F:tRNA nucleotidyltransferase activity"/>
    <property type="evidence" value="ECO:0007669"/>
    <property type="project" value="UniProtKB-UniRule"/>
</dbReference>
<dbReference type="Pfam" id="PF01138">
    <property type="entry name" value="RNase_PH"/>
    <property type="match status" value="1"/>
</dbReference>
<evidence type="ECO:0000256" key="8">
    <source>
        <dbReference type="SAM" id="MobiDB-lite"/>
    </source>
</evidence>
<evidence type="ECO:0000256" key="4">
    <source>
        <dbReference type="ARBA" id="ARBA00022679"/>
    </source>
</evidence>
<reference evidence="12" key="1">
    <citation type="submission" date="2011-03" db="EMBL/GenBank/DDBJ databases">
        <authorList>
            <person name="Voget S."/>
            <person name="Streit W.R."/>
            <person name="Jaeger K.E."/>
            <person name="Daniel R."/>
        </authorList>
    </citation>
    <scope>NUCLEOTIDE SEQUENCE [LARGE SCALE GENOMIC DNA]</scope>
    <source>
        <strain evidence="12">PG1</strain>
    </source>
</reference>
<dbReference type="Proteomes" id="UP000031838">
    <property type="component" value="Chromosome 1"/>
</dbReference>
<organism evidence="11 12">
    <name type="scientific">Burkholderia plantarii</name>
    <dbReference type="NCBI Taxonomy" id="41899"/>
    <lineage>
        <taxon>Bacteria</taxon>
        <taxon>Pseudomonadati</taxon>
        <taxon>Pseudomonadota</taxon>
        <taxon>Betaproteobacteria</taxon>
        <taxon>Burkholderiales</taxon>
        <taxon>Burkholderiaceae</taxon>
        <taxon>Burkholderia</taxon>
    </lineage>
</organism>
<comment type="function">
    <text evidence="7">Phosphorolytic 3'-5' exoribonuclease that plays an important role in tRNA 3'-end maturation. Removes nucleotide residues following the 3'-CCA terminus of tRNAs; can also add nucleotides to the ends of RNA molecules by using nucleoside diphosphates as substrates, but this may not be physiologically important. Probably plays a role in initiation of 16S rRNA degradation (leading to ribosome degradation) during starvation.</text>
</comment>
<dbReference type="InterPro" id="IPR002381">
    <property type="entry name" value="RNase_PH_bac-type"/>
</dbReference>
<dbReference type="SUPFAM" id="SSF54211">
    <property type="entry name" value="Ribosomal protein S5 domain 2-like"/>
    <property type="match status" value="1"/>
</dbReference>
<dbReference type="Gene3D" id="3.30.230.70">
    <property type="entry name" value="GHMP Kinase, N-terminal domain"/>
    <property type="match status" value="1"/>
</dbReference>
<reference evidence="11 12" key="2">
    <citation type="journal article" date="2016" name="Appl. Microbiol. Biotechnol.">
        <title>Mutations improving production and secretion of extracellular lipase by Burkholderia glumae PG1.</title>
        <authorList>
            <person name="Knapp A."/>
            <person name="Voget S."/>
            <person name="Gao R."/>
            <person name="Zaburannyi N."/>
            <person name="Krysciak D."/>
            <person name="Breuer M."/>
            <person name="Hauer B."/>
            <person name="Streit W.R."/>
            <person name="Muller R."/>
            <person name="Daniel R."/>
            <person name="Jaeger K.E."/>
        </authorList>
    </citation>
    <scope>NUCLEOTIDE SEQUENCE [LARGE SCALE GENOMIC DNA]</scope>
    <source>
        <strain evidence="11 12">PG1</strain>
    </source>
</reference>
<dbReference type="InterPro" id="IPR020568">
    <property type="entry name" value="Ribosomal_Su5_D2-typ_SF"/>
</dbReference>
<keyword evidence="2 7" id="KW-0698">rRNA processing</keyword>
<accession>A0A0B6RPX4</accession>
<dbReference type="HOGENOM" id="CLU_050858_0_0_4"/>
<dbReference type="EMBL" id="CP002580">
    <property type="protein sequence ID" value="AJK45393.1"/>
    <property type="molecule type" value="Genomic_DNA"/>
</dbReference>
<dbReference type="AlphaFoldDB" id="A0A0B6RPX4"/>
<dbReference type="EC" id="2.7.7.56" evidence="7"/>
<proteinExistence type="inferred from homology"/>
<dbReference type="PANTHER" id="PTHR11953:SF0">
    <property type="entry name" value="EXOSOME COMPLEX COMPONENT RRP41"/>
    <property type="match status" value="1"/>
</dbReference>
<dbReference type="GO" id="GO:0016075">
    <property type="term" value="P:rRNA catabolic process"/>
    <property type="evidence" value="ECO:0007669"/>
    <property type="project" value="UniProtKB-UniRule"/>
</dbReference>
<gene>
    <name evidence="7 11" type="primary">rph</name>
    <name evidence="11" type="ORF">BGL_1c08610</name>
</gene>
<dbReference type="GO" id="GO:0000049">
    <property type="term" value="F:tRNA binding"/>
    <property type="evidence" value="ECO:0007669"/>
    <property type="project" value="UniProtKB-UniRule"/>
</dbReference>
<dbReference type="CDD" id="cd11362">
    <property type="entry name" value="RNase_PH_bact"/>
    <property type="match status" value="1"/>
</dbReference>
<dbReference type="NCBIfam" id="TIGR01966">
    <property type="entry name" value="RNasePH"/>
    <property type="match status" value="1"/>
</dbReference>
<feature type="domain" description="Exoribonuclease phosphorolytic" evidence="9">
    <location>
        <begin position="83"/>
        <end position="213"/>
    </location>
</feature>
<keyword evidence="7 11" id="KW-0548">Nucleotidyltransferase</keyword>
<evidence type="ECO:0000259" key="9">
    <source>
        <dbReference type="Pfam" id="PF01138"/>
    </source>
</evidence>
<keyword evidence="4 7" id="KW-0808">Transferase</keyword>
<feature type="region of interest" description="Disordered" evidence="8">
    <location>
        <begin position="1"/>
        <end position="45"/>
    </location>
</feature>
<keyword evidence="5 7" id="KW-0819">tRNA processing</keyword>
<dbReference type="PANTHER" id="PTHR11953">
    <property type="entry name" value="EXOSOME COMPLEX COMPONENT"/>
    <property type="match status" value="1"/>
</dbReference>
<evidence type="ECO:0000256" key="3">
    <source>
        <dbReference type="ARBA" id="ARBA00022555"/>
    </source>
</evidence>
<dbReference type="GO" id="GO:0000175">
    <property type="term" value="F:3'-5'-RNA exonuclease activity"/>
    <property type="evidence" value="ECO:0007669"/>
    <property type="project" value="UniProtKB-UniRule"/>
</dbReference>